<dbReference type="InterPro" id="IPR050682">
    <property type="entry name" value="ModA/WtpA"/>
</dbReference>
<feature type="binding site" evidence="6">
    <location>
        <position position="31"/>
    </location>
    <ligand>
        <name>molybdate</name>
        <dbReference type="ChEBI" id="CHEBI:36264"/>
    </ligand>
</feature>
<name>A0A3S8UBP2_9RHOB</name>
<gene>
    <name evidence="8" type="primary">modA</name>
    <name evidence="8" type="ORF">EI545_03760</name>
</gene>
<dbReference type="EMBL" id="CP034328">
    <property type="protein sequence ID" value="AZL61016.1"/>
    <property type="molecule type" value="Genomic_DNA"/>
</dbReference>
<sequence length="253" mass="25681">MEVSMLRAILLVLMMATPARAAEVTVFAAASLKTALDEIAAEWQADTGHSVVVSYGGSSALAKQIIEAAPADIFISASIEWMDAVAEAGLVRDGTRVDLLGNRLVLVAHGAGAAPVALDAGTDLAGMLAGGKLSMAMVTSVPAGQYGREALTALGLWDSVAGSVAQSENVRVALQLVALGEAPLGIVYASDAVAEPGVTVVATFPEGSHSPIIYPAAVLQTAVPEAEAFLDYLSGPDARAVFEAQGFLPLGAP</sequence>
<dbReference type="GO" id="GO:0030973">
    <property type="term" value="F:molybdate ion binding"/>
    <property type="evidence" value="ECO:0007669"/>
    <property type="project" value="TreeGrafter"/>
</dbReference>
<evidence type="ECO:0000256" key="4">
    <source>
        <dbReference type="ARBA" id="ARBA00022729"/>
    </source>
</evidence>
<feature type="binding site" evidence="6">
    <location>
        <position position="58"/>
    </location>
    <ligand>
        <name>molybdate</name>
        <dbReference type="ChEBI" id="CHEBI:36264"/>
    </ligand>
</feature>
<dbReference type="InterPro" id="IPR005950">
    <property type="entry name" value="ModA"/>
</dbReference>
<dbReference type="GO" id="GO:0030288">
    <property type="term" value="C:outer membrane-bounded periplasmic space"/>
    <property type="evidence" value="ECO:0007669"/>
    <property type="project" value="TreeGrafter"/>
</dbReference>
<feature type="signal peptide" evidence="7">
    <location>
        <begin position="1"/>
        <end position="21"/>
    </location>
</feature>
<dbReference type="SUPFAM" id="SSF53850">
    <property type="entry name" value="Periplasmic binding protein-like II"/>
    <property type="match status" value="1"/>
</dbReference>
<dbReference type="NCBIfam" id="TIGR01256">
    <property type="entry name" value="modA"/>
    <property type="match status" value="1"/>
</dbReference>
<evidence type="ECO:0000256" key="1">
    <source>
        <dbReference type="ARBA" id="ARBA00009175"/>
    </source>
</evidence>
<comment type="subunit">
    <text evidence="5">The complex is composed of two ATP-binding proteins (ModC), two transmembrane proteins (ModB) and a solute-binding protein (ModA).</text>
</comment>
<feature type="binding site" evidence="6">
    <location>
        <position position="143"/>
    </location>
    <ligand>
        <name>molybdate</name>
        <dbReference type="ChEBI" id="CHEBI:36264"/>
    </ligand>
</feature>
<evidence type="ECO:0000256" key="3">
    <source>
        <dbReference type="ARBA" id="ARBA00022723"/>
    </source>
</evidence>
<proteinExistence type="inferred from homology"/>
<evidence type="ECO:0000256" key="6">
    <source>
        <dbReference type="PIRSR" id="PIRSR004846-1"/>
    </source>
</evidence>
<dbReference type="AlphaFoldDB" id="A0A3S8UBP2"/>
<dbReference type="KEGG" id="taw:EI545_03760"/>
<reference evidence="8 9" key="1">
    <citation type="submission" date="2018-12" db="EMBL/GenBank/DDBJ databases">
        <title>Complete genome sequencing of Tabrizicola sp. K13M18.</title>
        <authorList>
            <person name="Bae J.-W."/>
        </authorList>
    </citation>
    <scope>NUCLEOTIDE SEQUENCE [LARGE SCALE GENOMIC DNA]</scope>
    <source>
        <strain evidence="8 9">K13M18</strain>
    </source>
</reference>
<keyword evidence="3 6" id="KW-0479">Metal-binding</keyword>
<dbReference type="Pfam" id="PF13531">
    <property type="entry name" value="SBP_bac_11"/>
    <property type="match status" value="1"/>
</dbReference>
<dbReference type="PANTHER" id="PTHR30632">
    <property type="entry name" value="MOLYBDATE-BINDING PERIPLASMIC PROTEIN"/>
    <property type="match status" value="1"/>
</dbReference>
<evidence type="ECO:0000313" key="9">
    <source>
        <dbReference type="Proteomes" id="UP000282002"/>
    </source>
</evidence>
<feature type="chain" id="PRO_5019483753" evidence="7">
    <location>
        <begin position="22"/>
        <end position="253"/>
    </location>
</feature>
<dbReference type="Proteomes" id="UP000282002">
    <property type="component" value="Chromosome"/>
</dbReference>
<organism evidence="8 9">
    <name type="scientific">Tabrizicola piscis</name>
    <dbReference type="NCBI Taxonomy" id="2494374"/>
    <lineage>
        <taxon>Bacteria</taxon>
        <taxon>Pseudomonadati</taxon>
        <taxon>Pseudomonadota</taxon>
        <taxon>Alphaproteobacteria</taxon>
        <taxon>Rhodobacterales</taxon>
        <taxon>Paracoccaceae</taxon>
        <taxon>Tabrizicola</taxon>
    </lineage>
</organism>
<dbReference type="PIRSF" id="PIRSF004846">
    <property type="entry name" value="ModA"/>
    <property type="match status" value="1"/>
</dbReference>
<protein>
    <submittedName>
        <fullName evidence="8">Molybdate ABC transporter substrate-binding protein</fullName>
    </submittedName>
</protein>
<evidence type="ECO:0000256" key="2">
    <source>
        <dbReference type="ARBA" id="ARBA00022505"/>
    </source>
</evidence>
<feature type="binding site" evidence="6">
    <location>
        <position position="170"/>
    </location>
    <ligand>
        <name>molybdate</name>
        <dbReference type="ChEBI" id="CHEBI:36264"/>
    </ligand>
</feature>
<dbReference type="GO" id="GO:0046872">
    <property type="term" value="F:metal ion binding"/>
    <property type="evidence" value="ECO:0007669"/>
    <property type="project" value="UniProtKB-KW"/>
</dbReference>
<dbReference type="Gene3D" id="3.40.190.10">
    <property type="entry name" value="Periplasmic binding protein-like II"/>
    <property type="match status" value="2"/>
</dbReference>
<keyword evidence="2 6" id="KW-0500">Molybdenum</keyword>
<dbReference type="PANTHER" id="PTHR30632:SF17">
    <property type="entry name" value="MOLYBDATE-BINDING PROTEIN MODA"/>
    <property type="match status" value="1"/>
</dbReference>
<evidence type="ECO:0000313" key="8">
    <source>
        <dbReference type="EMBL" id="AZL61016.1"/>
    </source>
</evidence>
<evidence type="ECO:0000256" key="5">
    <source>
        <dbReference type="ARBA" id="ARBA00062515"/>
    </source>
</evidence>
<dbReference type="OrthoDB" id="9785015at2"/>
<keyword evidence="4 7" id="KW-0732">Signal</keyword>
<evidence type="ECO:0000256" key="7">
    <source>
        <dbReference type="SAM" id="SignalP"/>
    </source>
</evidence>
<dbReference type="FunFam" id="3.40.190.10:FF:000035">
    <property type="entry name" value="Molybdate ABC transporter substrate-binding protein"/>
    <property type="match status" value="1"/>
</dbReference>
<accession>A0A3S8UBP2</accession>
<dbReference type="GO" id="GO:0015689">
    <property type="term" value="P:molybdate ion transport"/>
    <property type="evidence" value="ECO:0007669"/>
    <property type="project" value="InterPro"/>
</dbReference>
<keyword evidence="9" id="KW-1185">Reference proteome</keyword>
<dbReference type="GO" id="GO:1901359">
    <property type="term" value="F:tungstate binding"/>
    <property type="evidence" value="ECO:0007669"/>
    <property type="project" value="UniProtKB-ARBA"/>
</dbReference>
<feature type="binding site" evidence="6">
    <location>
        <position position="188"/>
    </location>
    <ligand>
        <name>molybdate</name>
        <dbReference type="ChEBI" id="CHEBI:36264"/>
    </ligand>
</feature>
<comment type="similarity">
    <text evidence="1">Belongs to the bacterial solute-binding protein ModA family.</text>
</comment>